<evidence type="ECO:0000313" key="2">
    <source>
        <dbReference type="WBParaSite" id="ES5_v2.g19675.t1"/>
    </source>
</evidence>
<protein>
    <submittedName>
        <fullName evidence="2">BTB domain-containing protein</fullName>
    </submittedName>
</protein>
<reference evidence="2" key="1">
    <citation type="submission" date="2022-11" db="UniProtKB">
        <authorList>
            <consortium name="WormBaseParasite"/>
        </authorList>
    </citation>
    <scope>IDENTIFICATION</scope>
</reference>
<accession>A0AC34FQK7</accession>
<name>A0AC34FQK7_9BILA</name>
<organism evidence="1 2">
    <name type="scientific">Panagrolaimus sp. ES5</name>
    <dbReference type="NCBI Taxonomy" id="591445"/>
    <lineage>
        <taxon>Eukaryota</taxon>
        <taxon>Metazoa</taxon>
        <taxon>Ecdysozoa</taxon>
        <taxon>Nematoda</taxon>
        <taxon>Chromadorea</taxon>
        <taxon>Rhabditida</taxon>
        <taxon>Tylenchina</taxon>
        <taxon>Panagrolaimomorpha</taxon>
        <taxon>Panagrolaimoidea</taxon>
        <taxon>Panagrolaimidae</taxon>
        <taxon>Panagrolaimus</taxon>
    </lineage>
</organism>
<evidence type="ECO:0000313" key="1">
    <source>
        <dbReference type="Proteomes" id="UP000887579"/>
    </source>
</evidence>
<dbReference type="Proteomes" id="UP000887579">
    <property type="component" value="Unplaced"/>
</dbReference>
<proteinExistence type="predicted"/>
<sequence>MNADKNFRQLHMETLELFKNQDVENGDFDVVFELNGKEIYANKFMLSSASPTFKSMLSGRWTKPDEPVIIKDYSFEEFKEFLTFLYAGECSLTPDNIFAMVDMAEFYGVNVFKKACEIYLKNYFLNLTNVFQLLEVANKYCLSSLKVSIIHFISKNLSIILKSQQFHGLEKSVVKFIVQSSHEVPRHEELFEEVYKWAESRATEKLKKNLNLNESIKEDLSDILPFIKLRKMEKEFLVQFDVKITDKNGKKMTGELQCYETENVIAVIQSQKDICSRSGSYCWWYTRQIKPSSPSKLFKDNKISWYLVYECYGDLAVKHRCQLNNASDYLLAEMFPEHGFQLSVGCKINLCLFA</sequence>
<dbReference type="WBParaSite" id="ES5_v2.g19675.t1">
    <property type="protein sequence ID" value="ES5_v2.g19675.t1"/>
    <property type="gene ID" value="ES5_v2.g19675"/>
</dbReference>